<evidence type="ECO:0000256" key="5">
    <source>
        <dbReference type="ARBA" id="ARBA00022692"/>
    </source>
</evidence>
<sequence length="835" mass="92227">MITMLSSNLSLFSLVIFLCICFYVGSSHANKCAETDRQALLKLKDGFIDEFNSLDSWKGEDCCEWDGISCDNLTASVTELYLRDCSLRGKMDSSICELKHLTFFDLSGNEIEEVIPKCIGSLAQLIVLNLAGNNLVGGIPPTLGNLSNLQTLDLSHNHLNGTLPSTIWQLSTLRMLVLYSNNLTGVDIIREGHLSNLSELDIADNQLSGSQQLFEISKLASLEKLYLSDNQLNGTLPATVWQLSSLRTLDLSSNEFNDVDVIRDVHLSNLSELFIADNQLSGSQLLLEISKIASLETLDLSRNQLNGVVNESYLSNLSQLRYLNIAGNALTFNFNSNWVPPFQLYSFSAASCILGPKFPTWLRNQIELGNLDISNSGISDSFPNWFGNLSSGISHLNVSHNKISGALPLSLPRKKQTYHNVWDLSFNDLSGPLPPFPELDALFLSNNRFSGSITSFCATSSEALIVLDLSSNLLAGTLPDCWGRFQFLGHLNLAQNNLSGRIPKSFATLQNIGSINLNSNNFSGSLPAWIGHNLSQLNVLSLEANKFNGSIPTSLCNLLSLRVLDLSNNNITGKIPQCLSRIIVLSNTSFSGPTLVYGVLPDGPDNSRFIDKAMLEWKGQNREFKENLKHMTIIDLSCNQLTGEIPKSITTLAALAVLNLSRNNLTGFIPDNIGHMQWLESLDLSRNHLYGRMPASFSNLTFLSYMDLSFNNLSGKIPQSTQLQTFDASVYKGNTGLCGPPLPNHCPGDAVSPNGSVDTNNVEEDGDENELITIGFYVTLGFGFFVGFWGVCGTLIIKSSWRHAYFQFFNNMNDWIYVTLVVFMARMKRRFQVQD</sequence>
<dbReference type="Pfam" id="PF08263">
    <property type="entry name" value="LRRNT_2"/>
    <property type="match status" value="1"/>
</dbReference>
<evidence type="ECO:0000256" key="13">
    <source>
        <dbReference type="SAM" id="SignalP"/>
    </source>
</evidence>
<dbReference type="GeneID" id="113867658"/>
<evidence type="ECO:0000256" key="1">
    <source>
        <dbReference type="ARBA" id="ARBA00004251"/>
    </source>
</evidence>
<keyword evidence="8 12" id="KW-1133">Transmembrane helix</keyword>
<dbReference type="FunFam" id="3.80.10.10:FF:000111">
    <property type="entry name" value="LRR receptor-like serine/threonine-protein kinase ERECTA"/>
    <property type="match status" value="1"/>
</dbReference>
<evidence type="ECO:0000256" key="3">
    <source>
        <dbReference type="ARBA" id="ARBA00022475"/>
    </source>
</evidence>
<dbReference type="GO" id="GO:0005886">
    <property type="term" value="C:plasma membrane"/>
    <property type="evidence" value="ECO:0007669"/>
    <property type="project" value="UniProtKB-SubCell"/>
</dbReference>
<evidence type="ECO:0000313" key="17">
    <source>
        <dbReference type="RefSeq" id="XP_027358871.1"/>
    </source>
</evidence>
<protein>
    <submittedName>
        <fullName evidence="17">Receptor-like protein EIX2</fullName>
    </submittedName>
</protein>
<dbReference type="InterPro" id="IPR046956">
    <property type="entry name" value="RLP23-like"/>
</dbReference>
<dbReference type="OrthoDB" id="8731593at2759"/>
<dbReference type="SMART" id="SM00369">
    <property type="entry name" value="LRR_TYP"/>
    <property type="match status" value="9"/>
</dbReference>
<dbReference type="InterPro" id="IPR032675">
    <property type="entry name" value="LRR_dom_sf"/>
</dbReference>
<comment type="subcellular location">
    <subcellularLocation>
        <location evidence="1">Cell membrane</location>
        <topology evidence="1">Single-pass type I membrane protein</topology>
    </subcellularLocation>
</comment>
<evidence type="ECO:0000256" key="11">
    <source>
        <dbReference type="ARBA" id="ARBA00023180"/>
    </source>
</evidence>
<evidence type="ECO:0000256" key="7">
    <source>
        <dbReference type="ARBA" id="ARBA00022737"/>
    </source>
</evidence>
<dbReference type="InterPro" id="IPR003591">
    <property type="entry name" value="Leu-rich_rpt_typical-subtyp"/>
</dbReference>
<keyword evidence="6 13" id="KW-0732">Signal</keyword>
<keyword evidence="9 12" id="KW-0472">Membrane</keyword>
<dbReference type="Pfam" id="PF00560">
    <property type="entry name" value="LRR_1"/>
    <property type="match status" value="5"/>
</dbReference>
<reference evidence="17" key="2">
    <citation type="submission" date="2025-08" db="UniProtKB">
        <authorList>
            <consortium name="RefSeq"/>
        </authorList>
    </citation>
    <scope>IDENTIFICATION</scope>
    <source>
        <tissue evidence="17">Young leaves</tissue>
    </source>
</reference>
<keyword evidence="3" id="KW-1003">Cell membrane</keyword>
<evidence type="ECO:0000256" key="10">
    <source>
        <dbReference type="ARBA" id="ARBA00023170"/>
    </source>
</evidence>
<keyword evidence="5 12" id="KW-0812">Transmembrane</keyword>
<reference evidence="16" key="1">
    <citation type="journal article" date="2019" name="Toxins">
        <title>Detection of Abrin-Like and Prepropulchellin-Like Toxin Genes and Transcripts Using Whole Genome Sequencing and Full-Length Transcript Sequencing of Abrus precatorius.</title>
        <authorList>
            <person name="Hovde B.T."/>
            <person name="Daligault H.E."/>
            <person name="Hanschen E.R."/>
            <person name="Kunde Y.A."/>
            <person name="Johnson M.B."/>
            <person name="Starkenburg S.R."/>
            <person name="Johnson S.L."/>
        </authorList>
    </citation>
    <scope>NUCLEOTIDE SEQUENCE [LARGE SCALE GENOMIC DNA]</scope>
</reference>
<feature type="signal peptide" evidence="13">
    <location>
        <begin position="1"/>
        <end position="29"/>
    </location>
</feature>
<dbReference type="Pfam" id="PF23598">
    <property type="entry name" value="LRR_14"/>
    <property type="match status" value="1"/>
</dbReference>
<evidence type="ECO:0000259" key="14">
    <source>
        <dbReference type="Pfam" id="PF08263"/>
    </source>
</evidence>
<proteinExistence type="inferred from homology"/>
<evidence type="ECO:0000256" key="12">
    <source>
        <dbReference type="SAM" id="Phobius"/>
    </source>
</evidence>
<evidence type="ECO:0000256" key="2">
    <source>
        <dbReference type="ARBA" id="ARBA00009592"/>
    </source>
</evidence>
<keyword evidence="11" id="KW-0325">Glycoprotein</keyword>
<comment type="similarity">
    <text evidence="2">Belongs to the RLP family.</text>
</comment>
<dbReference type="PROSITE" id="PS51450">
    <property type="entry name" value="LRR"/>
    <property type="match status" value="2"/>
</dbReference>
<evidence type="ECO:0000259" key="15">
    <source>
        <dbReference type="Pfam" id="PF23598"/>
    </source>
</evidence>
<dbReference type="SMART" id="SM00365">
    <property type="entry name" value="LRR_SD22"/>
    <property type="match status" value="9"/>
</dbReference>
<gene>
    <name evidence="17" type="primary">LOC113867658</name>
</gene>
<evidence type="ECO:0000256" key="6">
    <source>
        <dbReference type="ARBA" id="ARBA00022729"/>
    </source>
</evidence>
<evidence type="ECO:0000256" key="9">
    <source>
        <dbReference type="ARBA" id="ARBA00023136"/>
    </source>
</evidence>
<dbReference type="Gene3D" id="3.80.10.10">
    <property type="entry name" value="Ribonuclease Inhibitor"/>
    <property type="match status" value="3"/>
</dbReference>
<organism evidence="16 17">
    <name type="scientific">Abrus precatorius</name>
    <name type="common">Indian licorice</name>
    <name type="synonym">Glycine abrus</name>
    <dbReference type="NCBI Taxonomy" id="3816"/>
    <lineage>
        <taxon>Eukaryota</taxon>
        <taxon>Viridiplantae</taxon>
        <taxon>Streptophyta</taxon>
        <taxon>Embryophyta</taxon>
        <taxon>Tracheophyta</taxon>
        <taxon>Spermatophyta</taxon>
        <taxon>Magnoliopsida</taxon>
        <taxon>eudicotyledons</taxon>
        <taxon>Gunneridae</taxon>
        <taxon>Pentapetalae</taxon>
        <taxon>rosids</taxon>
        <taxon>fabids</taxon>
        <taxon>Fabales</taxon>
        <taxon>Fabaceae</taxon>
        <taxon>Papilionoideae</taxon>
        <taxon>50 kb inversion clade</taxon>
        <taxon>NPAAA clade</taxon>
        <taxon>indigoferoid/millettioid clade</taxon>
        <taxon>Abreae</taxon>
        <taxon>Abrus</taxon>
    </lineage>
</organism>
<name>A0A8B8LR77_ABRPR</name>
<keyword evidence="16" id="KW-1185">Reference proteome</keyword>
<dbReference type="InterPro" id="IPR001611">
    <property type="entry name" value="Leu-rich_rpt"/>
</dbReference>
<dbReference type="PANTHER" id="PTHR48063">
    <property type="entry name" value="LRR RECEPTOR-LIKE KINASE"/>
    <property type="match status" value="1"/>
</dbReference>
<evidence type="ECO:0000256" key="4">
    <source>
        <dbReference type="ARBA" id="ARBA00022614"/>
    </source>
</evidence>
<accession>A0A8B8LR77</accession>
<evidence type="ECO:0000256" key="8">
    <source>
        <dbReference type="ARBA" id="ARBA00022989"/>
    </source>
</evidence>
<dbReference type="RefSeq" id="XP_027358871.1">
    <property type="nucleotide sequence ID" value="XM_027503070.1"/>
</dbReference>
<dbReference type="InterPro" id="IPR055414">
    <property type="entry name" value="LRR_R13L4/SHOC2-like"/>
</dbReference>
<dbReference type="Pfam" id="PF13855">
    <property type="entry name" value="LRR_8"/>
    <property type="match status" value="2"/>
</dbReference>
<evidence type="ECO:0000313" key="16">
    <source>
        <dbReference type="Proteomes" id="UP000694853"/>
    </source>
</evidence>
<feature type="domain" description="Leucine-rich repeat-containing N-terminal plant-type" evidence="14">
    <location>
        <begin position="34"/>
        <end position="71"/>
    </location>
</feature>
<feature type="domain" description="Disease resistance R13L4/SHOC-2-like LRR" evidence="15">
    <location>
        <begin position="215"/>
        <end position="371"/>
    </location>
</feature>
<feature type="chain" id="PRO_5034988977" evidence="13">
    <location>
        <begin position="30"/>
        <end position="835"/>
    </location>
</feature>
<dbReference type="SUPFAM" id="SSF52058">
    <property type="entry name" value="L domain-like"/>
    <property type="match status" value="2"/>
</dbReference>
<dbReference type="FunFam" id="3.80.10.10:FF:000095">
    <property type="entry name" value="LRR receptor-like serine/threonine-protein kinase GSO1"/>
    <property type="match status" value="2"/>
</dbReference>
<keyword evidence="7" id="KW-0677">Repeat</keyword>
<keyword evidence="10" id="KW-0675">Receptor</keyword>
<dbReference type="AlphaFoldDB" id="A0A8B8LR77"/>
<dbReference type="KEGG" id="aprc:113867658"/>
<dbReference type="PANTHER" id="PTHR48063:SF98">
    <property type="entry name" value="LRR RECEPTOR-LIKE SERINE_THREONINE-PROTEIN KINASE FLS2"/>
    <property type="match status" value="1"/>
</dbReference>
<dbReference type="PRINTS" id="PR00019">
    <property type="entry name" value="LEURICHRPT"/>
</dbReference>
<dbReference type="Proteomes" id="UP000694853">
    <property type="component" value="Unplaced"/>
</dbReference>
<feature type="transmembrane region" description="Helical" evidence="12">
    <location>
        <begin position="774"/>
        <end position="797"/>
    </location>
</feature>
<keyword evidence="4" id="KW-0433">Leucine-rich repeat</keyword>
<dbReference type="InterPro" id="IPR013210">
    <property type="entry name" value="LRR_N_plant-typ"/>
</dbReference>